<feature type="coiled-coil region" evidence="1">
    <location>
        <begin position="418"/>
        <end position="454"/>
    </location>
</feature>
<dbReference type="EMBL" id="JAAHBT010000048">
    <property type="protein sequence ID" value="NES09296.1"/>
    <property type="molecule type" value="Genomic_DNA"/>
</dbReference>
<feature type="domain" description="Bacteriophage tail tape measure N-terminal" evidence="3">
    <location>
        <begin position="130"/>
        <end position="331"/>
    </location>
</feature>
<name>A0A6I5RNY3_9PSED</name>
<evidence type="ECO:0000256" key="1">
    <source>
        <dbReference type="SAM" id="Coils"/>
    </source>
</evidence>
<keyword evidence="5" id="KW-1185">Reference proteome</keyword>
<dbReference type="Proteomes" id="UP000471751">
    <property type="component" value="Unassembled WGS sequence"/>
</dbReference>
<comment type="caution">
    <text evidence="4">The sequence shown here is derived from an EMBL/GenBank/DDBJ whole genome shotgun (WGS) entry which is preliminary data.</text>
</comment>
<reference evidence="4 5" key="1">
    <citation type="submission" date="2020-02" db="EMBL/GenBank/DDBJ databases">
        <title>Broccoli isolated Pseudomonas sp.</title>
        <authorList>
            <person name="Fujikawa T."/>
            <person name="Sawada H."/>
        </authorList>
    </citation>
    <scope>NUCLEOTIDE SEQUENCE [LARGE SCALE GENOMIC DNA]</scope>
    <source>
        <strain evidence="4 5">JCM 32154</strain>
    </source>
</reference>
<keyword evidence="1" id="KW-0175">Coiled coil</keyword>
<feature type="region of interest" description="Disordered" evidence="2">
    <location>
        <begin position="678"/>
        <end position="698"/>
    </location>
</feature>
<feature type="region of interest" description="Disordered" evidence="2">
    <location>
        <begin position="925"/>
        <end position="945"/>
    </location>
</feature>
<proteinExistence type="predicted"/>
<sequence>MNQTSRLSIEIDSRNAEQKAVDVQKALEGMESAGLRIKPAMDKAGAGLEGLSKSTEKSKDSVEGQREELERLLGSIDPVTRKLGELDKQEQALNKHRKAAGTTLDKSTYDEYLAKINATRESLTGFSGDLNKTGMSAKQTAAALRGVPAQFTDIATSLQGGQAPLTVFLQQGGQLKDMFGGVGPAAKALGGYVAGLINPFTLAGAAIAGFTLAAYKGYEQSEQYRKALTLTGDAAGKTADDLIAMSNAIAGGRNFDQASQAVLALASNGRLTGEVFTQVARAATEMSVATGKSSAEIADQLSSTKGSVTDLAAEYSDKYGVITQAVFDQIRSLEQQGDRMEAIKVLSGAVADEMGARNKEMVESTRGLAKAWDDVKISVAGVWSELKDRLAASPELFKLQHLQGQLQDAQQIGDKALIAGLEQQVALAQAAVDAQRQKSEAASAEQQARKAAIAADKQWNEDGLKYRSNQQKMEDEITKARTKGLEAKVSEAEIERRIADIRKEYADKEKKPAAPKAYTEDAGIRMLDSARQTNAVLTQQLASINGQGIAVEKIGTQAQALVKWEQQLADIKAKQTLTADQKSLLANQDLITAQLKRNAALEREAEIQKGIKQANDDQVKLLTLTGQLREANNLKSSLDDAAQMAEYERQGNTEAAKRLETLIKIRDINLNAAQKPGTVEGVSKAPTTTGLDPSIGGANSEITRLNDESARLDQWRAIELEKQKAYLDLKAINEEIYAERVANINNQAAENRAKIEQAKNSAILSSSADFFGNLSALSQSENSKLMAIGKAAAIAQATIQGYVAVQNALAVQPYPLGVALAISAGVAAAANVAAIAGIGFSSGGYTGPGGVNDPAGIVHKGEVVWSQADIRRFGGVAAVESLRTGNVTPISSARSASPASSGGTNSRLTSGGHVSIPIAVNIQAQPGMSDTEARRQGQQAGEGVRDIVRQVIQDEQRPGGMLA</sequence>
<feature type="region of interest" description="Disordered" evidence="2">
    <location>
        <begin position="889"/>
        <end position="910"/>
    </location>
</feature>
<gene>
    <name evidence="4" type="ORF">G3O07_05455</name>
</gene>
<dbReference type="InterPro" id="IPR009628">
    <property type="entry name" value="Phage_tape_measure_N"/>
</dbReference>
<dbReference type="Pfam" id="PF24622">
    <property type="entry name" value="TMP_4"/>
    <property type="match status" value="1"/>
</dbReference>
<feature type="coiled-coil region" evidence="1">
    <location>
        <begin position="13"/>
        <end position="72"/>
    </location>
</feature>
<evidence type="ECO:0000259" key="3">
    <source>
        <dbReference type="Pfam" id="PF06791"/>
    </source>
</evidence>
<organism evidence="4 5">
    <name type="scientific">Pseudomonas laurentiana</name>
    <dbReference type="NCBI Taxonomy" id="2364649"/>
    <lineage>
        <taxon>Bacteria</taxon>
        <taxon>Pseudomonadati</taxon>
        <taxon>Pseudomonadota</taxon>
        <taxon>Gammaproteobacteria</taxon>
        <taxon>Pseudomonadales</taxon>
        <taxon>Pseudomonadaceae</taxon>
        <taxon>Pseudomonas</taxon>
    </lineage>
</organism>
<feature type="compositionally biased region" description="Low complexity" evidence="2">
    <location>
        <begin position="891"/>
        <end position="901"/>
    </location>
</feature>
<evidence type="ECO:0000313" key="5">
    <source>
        <dbReference type="Proteomes" id="UP000471751"/>
    </source>
</evidence>
<dbReference type="RefSeq" id="WP_163933426.1">
    <property type="nucleotide sequence ID" value="NZ_BMQU01000023.1"/>
</dbReference>
<dbReference type="Pfam" id="PF06791">
    <property type="entry name" value="TMP_2"/>
    <property type="match status" value="1"/>
</dbReference>
<accession>A0A6I5RNY3</accession>
<evidence type="ECO:0000256" key="2">
    <source>
        <dbReference type="SAM" id="MobiDB-lite"/>
    </source>
</evidence>
<protein>
    <submittedName>
        <fullName evidence="4">Prothage tail length tape measure</fullName>
    </submittedName>
</protein>
<dbReference type="AlphaFoldDB" id="A0A6I5RNY3"/>
<evidence type="ECO:0000313" key="4">
    <source>
        <dbReference type="EMBL" id="NES09296.1"/>
    </source>
</evidence>